<dbReference type="Pfam" id="PF10334">
    <property type="entry name" value="BRE4"/>
    <property type="match status" value="1"/>
</dbReference>
<accession>A0A6J3MI73</accession>
<dbReference type="Proteomes" id="UP000504637">
    <property type="component" value="Unplaced"/>
</dbReference>
<feature type="transmembrane region" description="Helical" evidence="6">
    <location>
        <begin position="204"/>
        <end position="224"/>
    </location>
</feature>
<feature type="domain" description="Putative ER transporter 6TM N-terminal" evidence="8">
    <location>
        <begin position="142"/>
        <end position="381"/>
    </location>
</feature>
<feature type="transmembrane region" description="Helical" evidence="6">
    <location>
        <begin position="617"/>
        <end position="637"/>
    </location>
</feature>
<evidence type="ECO:0000256" key="3">
    <source>
        <dbReference type="ARBA" id="ARBA00022989"/>
    </source>
</evidence>
<evidence type="ECO:0000259" key="8">
    <source>
        <dbReference type="Pfam" id="PF10337"/>
    </source>
</evidence>
<feature type="region of interest" description="Disordered" evidence="5">
    <location>
        <begin position="1"/>
        <end position="34"/>
    </location>
</feature>
<feature type="transmembrane region" description="Helical" evidence="6">
    <location>
        <begin position="73"/>
        <end position="93"/>
    </location>
</feature>
<feature type="transmembrane region" description="Helical" evidence="6">
    <location>
        <begin position="720"/>
        <end position="739"/>
    </location>
</feature>
<feature type="transmembrane region" description="Helical" evidence="6">
    <location>
        <begin position="105"/>
        <end position="128"/>
    </location>
</feature>
<dbReference type="PANTHER" id="PTHR37994:SF4">
    <property type="entry name" value="ER TRANSPORTER 6TM N-TERMINAL DOMAIN-CONTAINING PROTEIN-RELATED"/>
    <property type="match status" value="1"/>
</dbReference>
<sequence length="1042" mass="116871">MFKHDHDKPERHGNGDDDQPAQRSRDVQSGEKKPSRLKQLWTKLDLDLMTVLLMFKASLPPIIAIAAYQAPAFAAHFGTLGYLVAITSILGFCIMPRGKFVQTMFLNIITICLAAAVNLLALYCATEARRHTALPGTSPIAYNSSASAVLAIWLLFQTYLINCLRAARPQFQFPAILYSIFVSVAMTYGTQFPNMTYSISFMKMLLEAFLAGFAIATGVSLFIIPVSSRQVVLKEMTGYMMCLGGLLQAQTSYMQSLEKYDPRDVAKKSESTNSNSKSGRTEDATNSPFLTAQAQKVQEMLQKTFELHTKLPGDLEFAKREIVFGKLSAGDLKQIWKQLQLIMIPIAGLTTIIDILRRISGRQNAKNTQVAGEKVDSQSGHIETVHSLMSALHEPFESMTKLINAAFQHILLTLDLIKAPKKKTQDEESQGDAPKPGSAAFVEHYRKKLDNFHESRKRTILDWCSEHQIELPADFFEADFASSEASGTVPAVSGENFRQELFFMLYLEYLLWRAGSATLEFMLWTEEKKQNGTLRKARLIFPAVKVLRKWLVSAFGREDSSEEDHYTADLDSGRTEALDLGASFSRRRDPEHLPPRNAWEKFGNLVRQIPRGLRSDASAFGLRVAAATMSIAIVCFLQDTQTFFLKNRLLWAMIMVSISMSRTAGQSIFNFLLRILGTVIAMVGSFIIWYIVDGKTAGVIVFLWLWIFLAFYVVLKMPKLIVVGILSLVTAILIIGYELEVEVLGRDQIESNGQPAYPVYLLAPYRLATVTGGLALAFIWTIFPYPISESTELRKDIGASLYLMANFYSILHETVKSRVHQNAGDPETKGTRAYHLEKARTKVFTKLVLLTTTLKMNSAFSKFQITLGGKFPREEYEGLIENIQNLLRYCSLLSYASATFSHHTSAPTDQWGVDFRQLISANEPTSHELTMLLSLLSSALLHGRPLPPYLTPPTTGRYLQRLNAIDREILSNRHIAEPEYSAFAVMQICARCMQDDMRKIQKHVTTLVGEIDFSFHAVSSERGSEETLTTAEKKTGRQSDSE</sequence>
<reference evidence="11" key="1">
    <citation type="submission" date="2020-01" db="EMBL/GenBank/DDBJ databases">
        <authorList>
            <consortium name="DOE Joint Genome Institute"/>
            <person name="Haridas S."/>
            <person name="Albert R."/>
            <person name="Binder M."/>
            <person name="Bloem J."/>
            <person name="Labutti K."/>
            <person name="Salamov A."/>
            <person name="Andreopoulos B."/>
            <person name="Baker S.E."/>
            <person name="Barry K."/>
            <person name="Bills G."/>
            <person name="Bluhm B.H."/>
            <person name="Cannon C."/>
            <person name="Castanera R."/>
            <person name="Culley D.E."/>
            <person name="Daum C."/>
            <person name="Ezra D."/>
            <person name="Gonzalez J.B."/>
            <person name="Henrissat B."/>
            <person name="Kuo A."/>
            <person name="Liang C."/>
            <person name="Lipzen A."/>
            <person name="Lutzoni F."/>
            <person name="Magnuson J."/>
            <person name="Mondo S."/>
            <person name="Nolan M."/>
            <person name="Ohm R."/>
            <person name="Pangilinan J."/>
            <person name="Park H.-J."/>
            <person name="Ramirez L."/>
            <person name="Alfaro M."/>
            <person name="Sun H."/>
            <person name="Tritt A."/>
            <person name="Yoshinaga Y."/>
            <person name="Zwiers L.-H."/>
            <person name="Turgeon B.G."/>
            <person name="Goodwin S.B."/>
            <person name="Spatafora J.W."/>
            <person name="Crous P.W."/>
            <person name="Grigoriev I.V."/>
        </authorList>
    </citation>
    <scope>NUCLEOTIDE SEQUENCE</scope>
    <source>
        <strain evidence="11">CBS 342.82</strain>
    </source>
</reference>
<feature type="domain" description="Integral membrane bound transporter" evidence="9">
    <location>
        <begin position="647"/>
        <end position="780"/>
    </location>
</feature>
<reference evidence="11" key="3">
    <citation type="submission" date="2025-08" db="UniProtKB">
        <authorList>
            <consortium name="RefSeq"/>
        </authorList>
    </citation>
    <scope>IDENTIFICATION</scope>
    <source>
        <strain evidence="11">CBS 342.82</strain>
    </source>
</reference>
<dbReference type="InterPro" id="IPR018823">
    <property type="entry name" value="ArAE_2_N"/>
</dbReference>
<dbReference type="PANTHER" id="PTHR37994">
    <property type="entry name" value="ARAE_2_N DOMAIN-CONTAINING PROTEIN-RELATED"/>
    <property type="match status" value="1"/>
</dbReference>
<dbReference type="GeneID" id="54359923"/>
<dbReference type="InterPro" id="IPR049453">
    <property type="entry name" value="Memb_transporter_dom"/>
</dbReference>
<evidence type="ECO:0000256" key="4">
    <source>
        <dbReference type="ARBA" id="ARBA00023136"/>
    </source>
</evidence>
<keyword evidence="2 6" id="KW-0812">Transmembrane</keyword>
<evidence type="ECO:0000313" key="11">
    <source>
        <dbReference type="RefSeq" id="XP_033464651.1"/>
    </source>
</evidence>
<evidence type="ECO:0008006" key="12">
    <source>
        <dbReference type="Google" id="ProtNLM"/>
    </source>
</evidence>
<proteinExistence type="predicted"/>
<protein>
    <recommendedName>
        <fullName evidence="12">ER transporter 6TM N-terminal domain-containing protein</fullName>
    </recommendedName>
</protein>
<name>A0A6J3MI73_9PEZI</name>
<gene>
    <name evidence="11" type="ORF">K489DRAFT_330495</name>
</gene>
<evidence type="ECO:0000256" key="2">
    <source>
        <dbReference type="ARBA" id="ARBA00022692"/>
    </source>
</evidence>
<feature type="transmembrane region" description="Helical" evidence="6">
    <location>
        <begin position="672"/>
        <end position="691"/>
    </location>
</feature>
<evidence type="ECO:0000256" key="6">
    <source>
        <dbReference type="SAM" id="Phobius"/>
    </source>
</evidence>
<feature type="transmembrane region" description="Helical" evidence="6">
    <location>
        <begin position="697"/>
        <end position="715"/>
    </location>
</feature>
<feature type="domain" description="Putative ER transporter 6TM N-terminal" evidence="8">
    <location>
        <begin position="38"/>
        <end position="131"/>
    </location>
</feature>
<dbReference type="AlphaFoldDB" id="A0A6J3MI73"/>
<reference evidence="11" key="2">
    <citation type="submission" date="2020-04" db="EMBL/GenBank/DDBJ databases">
        <authorList>
            <consortium name="NCBI Genome Project"/>
        </authorList>
    </citation>
    <scope>NUCLEOTIDE SEQUENCE</scope>
    <source>
        <strain evidence="11">CBS 342.82</strain>
    </source>
</reference>
<evidence type="ECO:0000256" key="1">
    <source>
        <dbReference type="ARBA" id="ARBA00004141"/>
    </source>
</evidence>
<feature type="transmembrane region" description="Helical" evidence="6">
    <location>
        <begin position="140"/>
        <end position="161"/>
    </location>
</feature>
<dbReference type="GO" id="GO:0016020">
    <property type="term" value="C:membrane"/>
    <property type="evidence" value="ECO:0007669"/>
    <property type="project" value="UniProtKB-SubCell"/>
</dbReference>
<keyword evidence="4 6" id="KW-0472">Membrane</keyword>
<dbReference type="Pfam" id="PF10337">
    <property type="entry name" value="ArAE_2_N"/>
    <property type="match status" value="2"/>
</dbReference>
<evidence type="ECO:0000313" key="10">
    <source>
        <dbReference type="Proteomes" id="UP000504637"/>
    </source>
</evidence>
<feature type="transmembrane region" description="Helical" evidence="6">
    <location>
        <begin position="46"/>
        <end position="67"/>
    </location>
</feature>
<feature type="domain" description="DUF2421" evidence="7">
    <location>
        <begin position="784"/>
        <end position="1010"/>
    </location>
</feature>
<dbReference type="OrthoDB" id="2274698at2759"/>
<comment type="subcellular location">
    <subcellularLocation>
        <location evidence="1">Membrane</location>
        <topology evidence="1">Multi-pass membrane protein</topology>
    </subcellularLocation>
</comment>
<feature type="region of interest" description="Disordered" evidence="5">
    <location>
        <begin position="264"/>
        <end position="288"/>
    </location>
</feature>
<evidence type="ECO:0000259" key="9">
    <source>
        <dbReference type="Pfam" id="PF13515"/>
    </source>
</evidence>
<feature type="transmembrane region" description="Helical" evidence="6">
    <location>
        <begin position="173"/>
        <end position="192"/>
    </location>
</feature>
<evidence type="ECO:0000256" key="5">
    <source>
        <dbReference type="SAM" id="MobiDB-lite"/>
    </source>
</evidence>
<keyword evidence="10" id="KW-1185">Reference proteome</keyword>
<dbReference type="InterPro" id="IPR018820">
    <property type="entry name" value="BRE4-related_DUF2421"/>
</dbReference>
<feature type="transmembrane region" description="Helical" evidence="6">
    <location>
        <begin position="759"/>
        <end position="785"/>
    </location>
</feature>
<dbReference type="Pfam" id="PF13515">
    <property type="entry name" value="FUSC_2"/>
    <property type="match status" value="1"/>
</dbReference>
<feature type="compositionally biased region" description="Basic and acidic residues" evidence="5">
    <location>
        <begin position="1031"/>
        <end position="1042"/>
    </location>
</feature>
<feature type="compositionally biased region" description="Basic and acidic residues" evidence="5">
    <location>
        <begin position="1"/>
        <end position="15"/>
    </location>
</feature>
<feature type="region of interest" description="Disordered" evidence="5">
    <location>
        <begin position="1021"/>
        <end position="1042"/>
    </location>
</feature>
<keyword evidence="3 6" id="KW-1133">Transmembrane helix</keyword>
<organism evidence="11">
    <name type="scientific">Dissoconium aciculare CBS 342.82</name>
    <dbReference type="NCBI Taxonomy" id="1314786"/>
    <lineage>
        <taxon>Eukaryota</taxon>
        <taxon>Fungi</taxon>
        <taxon>Dikarya</taxon>
        <taxon>Ascomycota</taxon>
        <taxon>Pezizomycotina</taxon>
        <taxon>Dothideomycetes</taxon>
        <taxon>Dothideomycetidae</taxon>
        <taxon>Mycosphaerellales</taxon>
        <taxon>Dissoconiaceae</taxon>
        <taxon>Dissoconium</taxon>
    </lineage>
</organism>
<feature type="compositionally biased region" description="Basic and acidic residues" evidence="5">
    <location>
        <begin position="23"/>
        <end position="34"/>
    </location>
</feature>
<evidence type="ECO:0000259" key="7">
    <source>
        <dbReference type="Pfam" id="PF10334"/>
    </source>
</evidence>
<dbReference type="RefSeq" id="XP_033464651.1">
    <property type="nucleotide sequence ID" value="XM_033602123.1"/>
</dbReference>